<proteinExistence type="inferred from homology"/>
<evidence type="ECO:0000256" key="6">
    <source>
        <dbReference type="ARBA" id="ARBA00023136"/>
    </source>
</evidence>
<feature type="transmembrane region" description="Helical" evidence="7">
    <location>
        <begin position="261"/>
        <end position="280"/>
    </location>
</feature>
<gene>
    <name evidence="9" type="ORF">E4K62_07950</name>
</gene>
<feature type="transmembrane region" description="Helical" evidence="7">
    <location>
        <begin position="41"/>
        <end position="60"/>
    </location>
</feature>
<comment type="subcellular location">
    <subcellularLocation>
        <location evidence="1">Cell membrane</location>
        <topology evidence="1">Multi-pass membrane protein</topology>
    </subcellularLocation>
</comment>
<feature type="transmembrane region" description="Helical" evidence="7">
    <location>
        <begin position="229"/>
        <end position="254"/>
    </location>
</feature>
<evidence type="ECO:0000256" key="1">
    <source>
        <dbReference type="ARBA" id="ARBA00004651"/>
    </source>
</evidence>
<evidence type="ECO:0000256" key="3">
    <source>
        <dbReference type="ARBA" id="ARBA00022475"/>
    </source>
</evidence>
<feature type="domain" description="EamA" evidence="8">
    <location>
        <begin position="16"/>
        <end position="151"/>
    </location>
</feature>
<accession>A0ABX5STV1</accession>
<keyword evidence="10" id="KW-1185">Reference proteome</keyword>
<feature type="transmembrane region" description="Helical" evidence="7">
    <location>
        <begin position="286"/>
        <end position="303"/>
    </location>
</feature>
<sequence length="324" mass="32892">MTSIPGTADLARARTLGVVIGLASAVSFASSGPVMKPLLEAGWSVGAALLLRMGGAALLLSPWLIRAIARDPGILRRHGLLMVGFGLTGVAGCQLFYFSAMQRMPVAIALLVQYTAPVMLVAWVWMRTRRRPSAVVLAGTALAIVGLGLVVDVTGAAFDPWGVALALGAAVCMAAYFVIAERTSDTMPPLVLAAGGLAVGAALMAVLCASGVLPFVAPAASTDLLGAAVPWFVSVAWVVLVATALGYGLGVLAVPRIGARLASFVGLTEVLFAMLFGWLLLGEAPAPVQGVGGVLILAGVVLVRADRAAVPKGEVAIARAVPAP</sequence>
<dbReference type="RefSeq" id="WP_135065881.1">
    <property type="nucleotide sequence ID" value="NZ_CP038266.1"/>
</dbReference>
<keyword evidence="4 7" id="KW-0812">Transmembrane</keyword>
<dbReference type="Pfam" id="PF00892">
    <property type="entry name" value="EamA"/>
    <property type="match status" value="2"/>
</dbReference>
<evidence type="ECO:0000259" key="8">
    <source>
        <dbReference type="Pfam" id="PF00892"/>
    </source>
</evidence>
<dbReference type="PANTHER" id="PTHR42920">
    <property type="entry name" value="OS03G0707200 PROTEIN-RELATED"/>
    <property type="match status" value="1"/>
</dbReference>
<evidence type="ECO:0000256" key="2">
    <source>
        <dbReference type="ARBA" id="ARBA00007362"/>
    </source>
</evidence>
<evidence type="ECO:0000313" key="10">
    <source>
        <dbReference type="Proteomes" id="UP000295748"/>
    </source>
</evidence>
<evidence type="ECO:0000256" key="7">
    <source>
        <dbReference type="SAM" id="Phobius"/>
    </source>
</evidence>
<feature type="transmembrane region" description="Helical" evidence="7">
    <location>
        <begin position="106"/>
        <end position="126"/>
    </location>
</feature>
<protein>
    <submittedName>
        <fullName evidence="9">EamA/RhaT family transporter</fullName>
    </submittedName>
</protein>
<comment type="similarity">
    <text evidence="2">Belongs to the EamA transporter family.</text>
</comment>
<evidence type="ECO:0000313" key="9">
    <source>
        <dbReference type="EMBL" id="QBR88626.1"/>
    </source>
</evidence>
<dbReference type="InterPro" id="IPR000620">
    <property type="entry name" value="EamA_dom"/>
</dbReference>
<dbReference type="EMBL" id="CP038266">
    <property type="protein sequence ID" value="QBR88626.1"/>
    <property type="molecule type" value="Genomic_DNA"/>
</dbReference>
<organism evidence="9 10">
    <name type="scientific">Microbacterium wangchenii</name>
    <dbReference type="NCBI Taxonomy" id="2541726"/>
    <lineage>
        <taxon>Bacteria</taxon>
        <taxon>Bacillati</taxon>
        <taxon>Actinomycetota</taxon>
        <taxon>Actinomycetes</taxon>
        <taxon>Micrococcales</taxon>
        <taxon>Microbacteriaceae</taxon>
        <taxon>Microbacterium</taxon>
    </lineage>
</organism>
<reference evidence="9 10" key="1">
    <citation type="submission" date="2019-03" db="EMBL/GenBank/DDBJ databases">
        <authorList>
            <person name="Dong K."/>
        </authorList>
    </citation>
    <scope>NUCLEOTIDE SEQUENCE [LARGE SCALE GENOMIC DNA]</scope>
    <source>
        <strain evidence="10">dk512</strain>
    </source>
</reference>
<dbReference type="InterPro" id="IPR051258">
    <property type="entry name" value="Diverse_Substrate_Transporter"/>
</dbReference>
<feature type="transmembrane region" description="Helical" evidence="7">
    <location>
        <begin position="133"/>
        <end position="155"/>
    </location>
</feature>
<dbReference type="Proteomes" id="UP000295748">
    <property type="component" value="Chromosome"/>
</dbReference>
<feature type="domain" description="EamA" evidence="8">
    <location>
        <begin position="161"/>
        <end position="303"/>
    </location>
</feature>
<keyword evidence="5 7" id="KW-1133">Transmembrane helix</keyword>
<dbReference type="PANTHER" id="PTHR42920:SF11">
    <property type="entry name" value="INNER MEMBRANE PROTEIN YTFF"/>
    <property type="match status" value="1"/>
</dbReference>
<feature type="transmembrane region" description="Helical" evidence="7">
    <location>
        <begin position="191"/>
        <end position="217"/>
    </location>
</feature>
<dbReference type="InterPro" id="IPR037185">
    <property type="entry name" value="EmrE-like"/>
</dbReference>
<evidence type="ECO:0000256" key="5">
    <source>
        <dbReference type="ARBA" id="ARBA00022989"/>
    </source>
</evidence>
<feature type="transmembrane region" description="Helical" evidence="7">
    <location>
        <begin position="161"/>
        <end position="179"/>
    </location>
</feature>
<feature type="transmembrane region" description="Helical" evidence="7">
    <location>
        <begin position="80"/>
        <end position="100"/>
    </location>
</feature>
<dbReference type="SUPFAM" id="SSF103481">
    <property type="entry name" value="Multidrug resistance efflux transporter EmrE"/>
    <property type="match status" value="2"/>
</dbReference>
<evidence type="ECO:0000256" key="4">
    <source>
        <dbReference type="ARBA" id="ARBA00022692"/>
    </source>
</evidence>
<keyword evidence="6 7" id="KW-0472">Membrane</keyword>
<keyword evidence="3" id="KW-1003">Cell membrane</keyword>
<name>A0ABX5STV1_9MICO</name>